<keyword evidence="2" id="KW-0732">Signal</keyword>
<accession>A0AAE0VML7</accession>
<comment type="caution">
    <text evidence="4">The sequence shown here is derived from an EMBL/GenBank/DDBJ whole genome shotgun (WGS) entry which is preliminary data.</text>
</comment>
<evidence type="ECO:0000313" key="5">
    <source>
        <dbReference type="Proteomes" id="UP001195483"/>
    </source>
</evidence>
<keyword evidence="5" id="KW-1185">Reference proteome</keyword>
<reference evidence="4" key="3">
    <citation type="submission" date="2023-05" db="EMBL/GenBank/DDBJ databases">
        <authorList>
            <person name="Smith C.H."/>
        </authorList>
    </citation>
    <scope>NUCLEOTIDE SEQUENCE</scope>
    <source>
        <strain evidence="4">CHS0354</strain>
        <tissue evidence="4">Mantle</tissue>
    </source>
</reference>
<feature type="domain" description="ZP" evidence="3">
    <location>
        <begin position="28"/>
        <end position="291"/>
    </location>
</feature>
<dbReference type="Proteomes" id="UP001195483">
    <property type="component" value="Unassembled WGS sequence"/>
</dbReference>
<dbReference type="Gene3D" id="2.60.40.4100">
    <property type="entry name" value="Zona pellucida, ZP-C domain"/>
    <property type="match status" value="1"/>
</dbReference>
<protein>
    <recommendedName>
        <fullName evidence="3">ZP domain-containing protein</fullName>
    </recommendedName>
</protein>
<keyword evidence="1" id="KW-0812">Transmembrane</keyword>
<keyword evidence="1" id="KW-1133">Transmembrane helix</keyword>
<feature type="chain" id="PRO_5042223855" description="ZP domain-containing protein" evidence="2">
    <location>
        <begin position="21"/>
        <end position="387"/>
    </location>
</feature>
<dbReference type="InterPro" id="IPR042235">
    <property type="entry name" value="ZP-C_dom"/>
</dbReference>
<evidence type="ECO:0000259" key="3">
    <source>
        <dbReference type="PROSITE" id="PS51034"/>
    </source>
</evidence>
<feature type="transmembrane region" description="Helical" evidence="1">
    <location>
        <begin position="337"/>
        <end position="365"/>
    </location>
</feature>
<dbReference type="InterPro" id="IPR001507">
    <property type="entry name" value="ZP_dom"/>
</dbReference>
<dbReference type="PROSITE" id="PS51034">
    <property type="entry name" value="ZP_2"/>
    <property type="match status" value="1"/>
</dbReference>
<dbReference type="EMBL" id="JAEAOA010000956">
    <property type="protein sequence ID" value="KAK3583216.1"/>
    <property type="molecule type" value="Genomic_DNA"/>
</dbReference>
<proteinExistence type="predicted"/>
<evidence type="ECO:0000256" key="2">
    <source>
        <dbReference type="SAM" id="SignalP"/>
    </source>
</evidence>
<keyword evidence="1" id="KW-0472">Membrane</keyword>
<evidence type="ECO:0000256" key="1">
    <source>
        <dbReference type="SAM" id="Phobius"/>
    </source>
</evidence>
<reference evidence="4" key="2">
    <citation type="journal article" date="2021" name="Genome Biol. Evol.">
        <title>Developing a high-quality reference genome for a parasitic bivalve with doubly uniparental inheritance (Bivalvia: Unionida).</title>
        <authorList>
            <person name="Smith C.H."/>
        </authorList>
    </citation>
    <scope>NUCLEOTIDE SEQUENCE</scope>
    <source>
        <strain evidence="4">CHS0354</strain>
        <tissue evidence="4">Mantle</tissue>
    </source>
</reference>
<name>A0AAE0VML7_9BIVA</name>
<dbReference type="AlphaFoldDB" id="A0AAE0VML7"/>
<feature type="signal peptide" evidence="2">
    <location>
        <begin position="1"/>
        <end position="20"/>
    </location>
</feature>
<sequence>MNILQVIALLLLIFLNKTQAVSSVAKYNCVRYQDYSLIMMFRLDKKDENIVKIRALNQITDQVIDECFVSGTGTETDLFQIDVLVTANGLANNNCGMTIKTSGDYQWKFRVYDSDDTMRSPLDVNYFVTCPKTGTTVGWVSLSVDVSPDRPLAVQFTQNDQPTSKLKVGDVFNYKVSINPSGTGASQFIQSARGIFVYNCEVSSDSQFQRNVYPIIDENGCRVSASSYAPASDFKQSSSSSVFPIVLEAKGARVETLGDSNNVYLRCDYGICTTDNDQFCLQRCLATVSTSAQTANEKLVPSSPLVITIEITSTTLSTTTTTRTSGGAGAESARSDVVIIAVMSSLGALLLIGAIIAIAVCLYAANRKKKNKYKKKSFNRQRKLWFL</sequence>
<gene>
    <name evidence="4" type="ORF">CHS0354_015381</name>
</gene>
<organism evidence="4 5">
    <name type="scientific">Potamilus streckersoni</name>
    <dbReference type="NCBI Taxonomy" id="2493646"/>
    <lineage>
        <taxon>Eukaryota</taxon>
        <taxon>Metazoa</taxon>
        <taxon>Spiralia</taxon>
        <taxon>Lophotrochozoa</taxon>
        <taxon>Mollusca</taxon>
        <taxon>Bivalvia</taxon>
        <taxon>Autobranchia</taxon>
        <taxon>Heteroconchia</taxon>
        <taxon>Palaeoheterodonta</taxon>
        <taxon>Unionida</taxon>
        <taxon>Unionoidea</taxon>
        <taxon>Unionidae</taxon>
        <taxon>Ambleminae</taxon>
        <taxon>Lampsilini</taxon>
        <taxon>Potamilus</taxon>
    </lineage>
</organism>
<reference evidence="4" key="1">
    <citation type="journal article" date="2021" name="Genome Biol. Evol.">
        <title>A High-Quality Reference Genome for a Parasitic Bivalve with Doubly Uniparental Inheritance (Bivalvia: Unionida).</title>
        <authorList>
            <person name="Smith C.H."/>
        </authorList>
    </citation>
    <scope>NUCLEOTIDE SEQUENCE</scope>
    <source>
        <strain evidence="4">CHS0354</strain>
    </source>
</reference>
<evidence type="ECO:0000313" key="4">
    <source>
        <dbReference type="EMBL" id="KAK3583216.1"/>
    </source>
</evidence>